<evidence type="ECO:0000256" key="3">
    <source>
        <dbReference type="ARBA" id="ARBA00022679"/>
    </source>
</evidence>
<evidence type="ECO:0000256" key="2">
    <source>
        <dbReference type="ARBA" id="ARBA00022516"/>
    </source>
</evidence>
<evidence type="ECO:0000313" key="9">
    <source>
        <dbReference type="Proteomes" id="UP000593765"/>
    </source>
</evidence>
<dbReference type="Pfam" id="PF19576">
    <property type="entry name" value="Acyltransf_2"/>
    <property type="match status" value="1"/>
</dbReference>
<comment type="pathway">
    <text evidence="1">Lipid metabolism.</text>
</comment>
<dbReference type="InterPro" id="IPR052351">
    <property type="entry name" value="Ornithine_N-alpha-AT"/>
</dbReference>
<dbReference type="EMBL" id="CP063458">
    <property type="protein sequence ID" value="QOV92244.1"/>
    <property type="molecule type" value="Genomic_DNA"/>
</dbReference>
<dbReference type="KEGG" id="hbs:IPV69_13165"/>
<accession>A0A7M2X3I9</accession>
<keyword evidence="5 8" id="KW-0012">Acyltransferase</keyword>
<dbReference type="GO" id="GO:0016746">
    <property type="term" value="F:acyltransferase activity"/>
    <property type="evidence" value="ECO:0007669"/>
    <property type="project" value="UniProtKB-KW"/>
</dbReference>
<dbReference type="InterPro" id="IPR002123">
    <property type="entry name" value="Plipid/glycerol_acylTrfase"/>
</dbReference>
<organism evidence="8 9">
    <name type="scientific">Humisphaera borealis</name>
    <dbReference type="NCBI Taxonomy" id="2807512"/>
    <lineage>
        <taxon>Bacteria</taxon>
        <taxon>Pseudomonadati</taxon>
        <taxon>Planctomycetota</taxon>
        <taxon>Phycisphaerae</taxon>
        <taxon>Tepidisphaerales</taxon>
        <taxon>Tepidisphaeraceae</taxon>
        <taxon>Humisphaera</taxon>
    </lineage>
</organism>
<feature type="compositionally biased region" description="Polar residues" evidence="6">
    <location>
        <begin position="305"/>
        <end position="325"/>
    </location>
</feature>
<keyword evidence="3" id="KW-0808">Transferase</keyword>
<keyword evidence="2" id="KW-0444">Lipid biosynthesis</keyword>
<keyword evidence="4" id="KW-0443">Lipid metabolism</keyword>
<dbReference type="Pfam" id="PF13444">
    <property type="entry name" value="Acetyltransf_5"/>
    <property type="match status" value="1"/>
</dbReference>
<evidence type="ECO:0000256" key="5">
    <source>
        <dbReference type="ARBA" id="ARBA00023315"/>
    </source>
</evidence>
<dbReference type="GO" id="GO:0006629">
    <property type="term" value="P:lipid metabolic process"/>
    <property type="evidence" value="ECO:0007669"/>
    <property type="project" value="UniProtKB-KW"/>
</dbReference>
<feature type="region of interest" description="Disordered" evidence="6">
    <location>
        <begin position="298"/>
        <end position="338"/>
    </location>
</feature>
<protein>
    <submittedName>
        <fullName evidence="8">Lysophospholipid acyltransferase family protein</fullName>
    </submittedName>
</protein>
<feature type="domain" description="Phospholipid/glycerol acyltransferase" evidence="7">
    <location>
        <begin position="102"/>
        <end position="230"/>
    </location>
</feature>
<dbReference type="RefSeq" id="WP_206295578.1">
    <property type="nucleotide sequence ID" value="NZ_CP063458.1"/>
</dbReference>
<dbReference type="SMART" id="SM00563">
    <property type="entry name" value="PlsC"/>
    <property type="match status" value="1"/>
</dbReference>
<dbReference type="Gene3D" id="3.40.630.30">
    <property type="match status" value="1"/>
</dbReference>
<dbReference type="Proteomes" id="UP000593765">
    <property type="component" value="Chromosome"/>
</dbReference>
<dbReference type="InterPro" id="IPR045746">
    <property type="entry name" value="ACT14924-like_Acyltransf_dom"/>
</dbReference>
<dbReference type="SUPFAM" id="SSF69593">
    <property type="entry name" value="Glycerol-3-phosphate (1)-acyltransferase"/>
    <property type="match status" value="1"/>
</dbReference>
<reference evidence="8 9" key="1">
    <citation type="submission" date="2020-10" db="EMBL/GenBank/DDBJ databases">
        <title>Wide distribution of Phycisphaera-like planctomycetes from WD2101 soil group in peatlands and genome analysis of the first cultivated representative.</title>
        <authorList>
            <person name="Dedysh S.N."/>
            <person name="Beletsky A.V."/>
            <person name="Ivanova A."/>
            <person name="Kulichevskaya I.S."/>
            <person name="Suzina N.E."/>
            <person name="Philippov D.A."/>
            <person name="Rakitin A.L."/>
            <person name="Mardanov A.V."/>
            <person name="Ravin N.V."/>
        </authorList>
    </citation>
    <scope>NUCLEOTIDE SEQUENCE [LARGE SCALE GENOMIC DNA]</scope>
    <source>
        <strain evidence="8 9">M1803</strain>
    </source>
</reference>
<dbReference type="SUPFAM" id="SSF55729">
    <property type="entry name" value="Acyl-CoA N-acyltransferases (Nat)"/>
    <property type="match status" value="1"/>
</dbReference>
<evidence type="ECO:0000259" key="7">
    <source>
        <dbReference type="SMART" id="SM00563"/>
    </source>
</evidence>
<dbReference type="PANTHER" id="PTHR37323:SF1">
    <property type="entry name" value="L-ORNITHINE N(ALPHA)-ACYLTRANSFERASE"/>
    <property type="match status" value="1"/>
</dbReference>
<dbReference type="CDD" id="cd07986">
    <property type="entry name" value="LPLAT_ACT14924-like"/>
    <property type="match status" value="1"/>
</dbReference>
<evidence type="ECO:0000256" key="1">
    <source>
        <dbReference type="ARBA" id="ARBA00005189"/>
    </source>
</evidence>
<proteinExistence type="predicted"/>
<dbReference type="InterPro" id="IPR016181">
    <property type="entry name" value="Acyl_CoA_acyltransferase"/>
</dbReference>
<dbReference type="PANTHER" id="PTHR37323">
    <property type="entry name" value="GCN5-RELATED N-ACETYLTRANSFERASE"/>
    <property type="match status" value="1"/>
</dbReference>
<keyword evidence="9" id="KW-1185">Reference proteome</keyword>
<name>A0A7M2X3I9_9BACT</name>
<gene>
    <name evidence="8" type="ORF">IPV69_13165</name>
</gene>
<evidence type="ECO:0000256" key="4">
    <source>
        <dbReference type="ARBA" id="ARBA00023098"/>
    </source>
</evidence>
<sequence>MPRATTAARRPSFPRPDRLLRLDLPKDRFLGKALGHRSIASLEKAFGLDQINALYDGAVAQGPVAPGGRGYREFIGRILAALNVKLRIAKEDLARIPKKGPFVVVANHPFGALDGLILSAVLSEARDDVKVMANYLIGRVPELKDLFLLVDPFQGEGAAGRNIGPMRQSLRWLKDGHVLAAFPAGEVAHLKLSNLKNPEGPVTDPAWNGTIARIITRAEVPVLPVYFDGRNNALFQAAGLIHPLIRTVLLPRAFLGKHDSEVTLRVGSLIPAKRIADFESEQQVTDYLRRRTFHLRNSGPRPSIAESSAATPNAASDTAGSTQAVSAVPDASHKQPMPGAKFAKSAFRAMQIMRARFPFAHQPKTMEEIIPPVDPALMEAEMAALPRESALVEHDGLVVIDAKASQIRLILREIGRLREITFRQVGEGTGKSLDLDTFDYDYRHLFIWNRQAREIVGAYRLGQTDLLLQAKGRQGLYTSTLFNYKAELLNRLNPALEMGRSFVRPEYQKSYSPLLLLWKGIGHFLVQNRQYRYLFGPVSISNSYQTASREIMVNFLKMHHAMPEGETLAAPKNPFKPKRPLRLGLGKWDDEGIRRLLQDDEEVSNLVSDLEPDQKGIPVLIRQYLKLGAKFLAFNVDRDFGDCLDGLIVVDLLHTEARVLERYMTKPGYADFVAHHRGTATSPQAAKGQPVGSH</sequence>
<dbReference type="AlphaFoldDB" id="A0A7M2X3I9"/>
<evidence type="ECO:0000313" key="8">
    <source>
        <dbReference type="EMBL" id="QOV92244.1"/>
    </source>
</evidence>
<evidence type="ECO:0000256" key="6">
    <source>
        <dbReference type="SAM" id="MobiDB-lite"/>
    </source>
</evidence>